<dbReference type="EMBL" id="BLLF01001167">
    <property type="protein sequence ID" value="GFH17557.1"/>
    <property type="molecule type" value="Genomic_DNA"/>
</dbReference>
<dbReference type="Proteomes" id="UP000485058">
    <property type="component" value="Unassembled WGS sequence"/>
</dbReference>
<reference evidence="1 2" key="1">
    <citation type="submission" date="2020-02" db="EMBL/GenBank/DDBJ databases">
        <title>Draft genome sequence of Haematococcus lacustris strain NIES-144.</title>
        <authorList>
            <person name="Morimoto D."/>
            <person name="Nakagawa S."/>
            <person name="Yoshida T."/>
            <person name="Sawayama S."/>
        </authorList>
    </citation>
    <scope>NUCLEOTIDE SEQUENCE [LARGE SCALE GENOMIC DNA]</scope>
    <source>
        <strain evidence="1 2">NIES-144</strain>
    </source>
</reference>
<comment type="caution">
    <text evidence="1">The sequence shown here is derived from an EMBL/GenBank/DDBJ whole genome shotgun (WGS) entry which is preliminary data.</text>
</comment>
<evidence type="ECO:0000313" key="1">
    <source>
        <dbReference type="EMBL" id="GFH17557.1"/>
    </source>
</evidence>
<name>A0A699Z4K2_HAELA</name>
<accession>A0A699Z4K2</accession>
<sequence>MRGPVHRQNLRPIPKAFFADPDNAAITAKLLELDKTELLGDSNTIGHLAKQMAVSTQEMFANPERYVKLWAKAARSKYGFTLEVAKLFVRVVCQYGLNHSSSELRDTPLESPEWQERMAYHRHVLTGVLEDVEEAAAPADSEEPEDPDAPPAITKLPLHRRILYAIYVNRCLEEWQDPNPPAGQVLTSSR</sequence>
<dbReference type="AlphaFoldDB" id="A0A699Z4K2"/>
<organism evidence="1 2">
    <name type="scientific">Haematococcus lacustris</name>
    <name type="common">Green alga</name>
    <name type="synonym">Haematococcus pluvialis</name>
    <dbReference type="NCBI Taxonomy" id="44745"/>
    <lineage>
        <taxon>Eukaryota</taxon>
        <taxon>Viridiplantae</taxon>
        <taxon>Chlorophyta</taxon>
        <taxon>core chlorophytes</taxon>
        <taxon>Chlorophyceae</taxon>
        <taxon>CS clade</taxon>
        <taxon>Chlamydomonadales</taxon>
        <taxon>Haematococcaceae</taxon>
        <taxon>Haematococcus</taxon>
    </lineage>
</organism>
<evidence type="ECO:0000313" key="2">
    <source>
        <dbReference type="Proteomes" id="UP000485058"/>
    </source>
</evidence>
<gene>
    <name evidence="1" type="ORF">HaLaN_14219</name>
</gene>
<keyword evidence="2" id="KW-1185">Reference proteome</keyword>
<proteinExistence type="predicted"/>
<protein>
    <submittedName>
        <fullName evidence="1">Uncharacterized protein</fullName>
    </submittedName>
</protein>